<evidence type="ECO:0000256" key="7">
    <source>
        <dbReference type="ARBA" id="ARBA00023187"/>
    </source>
</evidence>
<keyword evidence="13" id="KW-1185">Reference proteome</keyword>
<dbReference type="GO" id="GO:0005681">
    <property type="term" value="C:spliceosomal complex"/>
    <property type="evidence" value="ECO:0007669"/>
    <property type="project" value="UniProtKB-KW"/>
</dbReference>
<proteinExistence type="inferred from homology"/>
<reference evidence="12 13" key="1">
    <citation type="submission" date="2016-09" db="EMBL/GenBank/DDBJ databases">
        <title>The draft genome of Dichanthelium oligosanthes: A C3 panicoid grass species.</title>
        <authorList>
            <person name="Studer A.J."/>
            <person name="Schnable J.C."/>
            <person name="Brutnell T.P."/>
        </authorList>
    </citation>
    <scope>NUCLEOTIDE SEQUENCE [LARGE SCALE GENOMIC DNA]</scope>
    <source>
        <strain evidence="13">cv. Kellogg 1175</strain>
        <tissue evidence="12">Leaf</tissue>
    </source>
</reference>
<evidence type="ECO:0000313" key="12">
    <source>
        <dbReference type="EMBL" id="OEL16648.1"/>
    </source>
</evidence>
<dbReference type="PANTHER" id="PTHR13445">
    <property type="entry name" value="TUMOR SUPPRESSING SUBTRANSFERABLE CANDIDATE 4 TSSC4"/>
    <property type="match status" value="1"/>
</dbReference>
<evidence type="ECO:0000256" key="1">
    <source>
        <dbReference type="ARBA" id="ARBA00004123"/>
    </source>
</evidence>
<keyword evidence="7" id="KW-0508">mRNA splicing</keyword>
<feature type="region of interest" description="Disordered" evidence="11">
    <location>
        <begin position="43"/>
        <end position="157"/>
    </location>
</feature>
<evidence type="ECO:0000256" key="3">
    <source>
        <dbReference type="ARBA" id="ARBA00010362"/>
    </source>
</evidence>
<feature type="compositionally biased region" description="Basic and acidic residues" evidence="11">
    <location>
        <begin position="45"/>
        <end position="58"/>
    </location>
</feature>
<keyword evidence="4" id="KW-0963">Cytoplasm</keyword>
<organism evidence="12 13">
    <name type="scientific">Dichanthelium oligosanthes</name>
    <dbReference type="NCBI Taxonomy" id="888268"/>
    <lineage>
        <taxon>Eukaryota</taxon>
        <taxon>Viridiplantae</taxon>
        <taxon>Streptophyta</taxon>
        <taxon>Embryophyta</taxon>
        <taxon>Tracheophyta</taxon>
        <taxon>Spermatophyta</taxon>
        <taxon>Magnoliopsida</taxon>
        <taxon>Liliopsida</taxon>
        <taxon>Poales</taxon>
        <taxon>Poaceae</taxon>
        <taxon>PACMAD clade</taxon>
        <taxon>Panicoideae</taxon>
        <taxon>Panicodae</taxon>
        <taxon>Paniceae</taxon>
        <taxon>Dichantheliinae</taxon>
        <taxon>Dichanthelium</taxon>
    </lineage>
</organism>
<evidence type="ECO:0000256" key="11">
    <source>
        <dbReference type="SAM" id="MobiDB-lite"/>
    </source>
</evidence>
<comment type="caution">
    <text evidence="12">The sequence shown here is derived from an EMBL/GenBank/DDBJ whole genome shotgun (WGS) entry which is preliminary data.</text>
</comment>
<sequence>MAAEGGGGGQEAFEARVKRLFGSRLFDAVPDSSFPAASWSVAAGDVERHRWAKPSEARDAEEEAAGEADRGDTPCASAFYDANGCLRGRRRRSRQEEFEGDLDGLDEDEEEEEEEEDGGRGRKAAEGDEEEGVRVNIGLDPTLDREEEEDKYDREAFGREDGADRVYMNDIMDDGINMSINSIVPDLLDDSIEEVYRFSKDPRADIRAASARLREDNGSAKDGDSLYAAQAKEFPTVGMQTKKAVEDVNVKPILKRKEEQADLKPRKRVRFDASVKDQESDMFEHDEDSPMVPQSMDVVTEKDNTSAPSESPGVPDYVRNPSKYTRYTLDVPESNDDSNRRALADLHGLLGRSDPNKIHSEAPVEIPSTVTFIPRKKSVDAMAVDEGPRTSDSSSPAIGMVAGASDETDQCEMDEDDSKASSTLQMHTNSKAGSRRYRSSRTDDDE</sequence>
<feature type="compositionally biased region" description="Polar residues" evidence="11">
    <location>
        <begin position="420"/>
        <end position="432"/>
    </location>
</feature>
<dbReference type="PANTHER" id="PTHR13445:SF3">
    <property type="entry name" value="U5 SMALL NUCLEAR RIBONUCLEOPROTEIN TSSC4"/>
    <property type="match status" value="1"/>
</dbReference>
<feature type="compositionally biased region" description="Basic and acidic residues" evidence="11">
    <location>
        <begin position="257"/>
        <end position="283"/>
    </location>
</feature>
<comment type="similarity">
    <text evidence="3">Belongs to the TSSC4 family.</text>
</comment>
<keyword evidence="5" id="KW-0507">mRNA processing</keyword>
<evidence type="ECO:0000256" key="8">
    <source>
        <dbReference type="ARBA" id="ARBA00023242"/>
    </source>
</evidence>
<feature type="region of interest" description="Disordered" evidence="11">
    <location>
        <begin position="383"/>
        <end position="446"/>
    </location>
</feature>
<keyword evidence="6" id="KW-0747">Spliceosome</keyword>
<evidence type="ECO:0000313" key="13">
    <source>
        <dbReference type="Proteomes" id="UP000095767"/>
    </source>
</evidence>
<evidence type="ECO:0000256" key="6">
    <source>
        <dbReference type="ARBA" id="ARBA00022728"/>
    </source>
</evidence>
<name>A0A1E5UV04_9POAL</name>
<comment type="function">
    <text evidence="10">Protein associated with the U5 snRNP, during its maturation and its post-splicing recycling and which is required for spliceosomal tri-snRNP complex assembly in the nucleus. Has a molecular sequestering activity and transiently hinders SNRNP200 binding sites for constitutive splicing factors that intervene later during the assembly of the spliceosome and splicing. Together with its molecular sequestering activity, may also function as a molecular adapter and placeholder, coordinating the assembly of the U5 snRNP and its association with the U4/U6 di-snRNP.</text>
</comment>
<dbReference type="GO" id="GO:0005737">
    <property type="term" value="C:cytoplasm"/>
    <property type="evidence" value="ECO:0007669"/>
    <property type="project" value="UniProtKB-SubCell"/>
</dbReference>
<comment type="subcellular location">
    <subcellularLocation>
        <location evidence="2">Cytoplasm</location>
    </subcellularLocation>
    <subcellularLocation>
        <location evidence="1">Nucleus</location>
    </subcellularLocation>
</comment>
<dbReference type="Proteomes" id="UP000095767">
    <property type="component" value="Unassembled WGS sequence"/>
</dbReference>
<dbReference type="OrthoDB" id="1906282at2759"/>
<dbReference type="EMBL" id="LWDX02062383">
    <property type="protein sequence ID" value="OEL16648.1"/>
    <property type="molecule type" value="Genomic_DNA"/>
</dbReference>
<evidence type="ECO:0000256" key="10">
    <source>
        <dbReference type="ARBA" id="ARBA00045970"/>
    </source>
</evidence>
<feature type="compositionally biased region" description="Acidic residues" evidence="11">
    <location>
        <begin position="406"/>
        <end position="417"/>
    </location>
</feature>
<keyword evidence="8" id="KW-0539">Nucleus</keyword>
<dbReference type="InterPro" id="IPR029338">
    <property type="entry name" value="TSSC4"/>
</dbReference>
<accession>A0A1E5UV04</accession>
<gene>
    <name evidence="12" type="ORF">BAE44_0022336</name>
</gene>
<evidence type="ECO:0000256" key="4">
    <source>
        <dbReference type="ARBA" id="ARBA00022490"/>
    </source>
</evidence>
<feature type="region of interest" description="Disordered" evidence="11">
    <location>
        <begin position="257"/>
        <end position="322"/>
    </location>
</feature>
<dbReference type="GO" id="GO:0008380">
    <property type="term" value="P:RNA splicing"/>
    <property type="evidence" value="ECO:0007669"/>
    <property type="project" value="UniProtKB-KW"/>
</dbReference>
<evidence type="ECO:0000256" key="9">
    <source>
        <dbReference type="ARBA" id="ARBA00035304"/>
    </source>
</evidence>
<evidence type="ECO:0000256" key="2">
    <source>
        <dbReference type="ARBA" id="ARBA00004496"/>
    </source>
</evidence>
<evidence type="ECO:0000256" key="5">
    <source>
        <dbReference type="ARBA" id="ARBA00022664"/>
    </source>
</evidence>
<protein>
    <recommendedName>
        <fullName evidence="9">U5 small nuclear ribonucleoprotein TSSC4</fullName>
    </recommendedName>
</protein>
<dbReference type="GO" id="GO:0006397">
    <property type="term" value="P:mRNA processing"/>
    <property type="evidence" value="ECO:0007669"/>
    <property type="project" value="UniProtKB-KW"/>
</dbReference>
<dbReference type="AlphaFoldDB" id="A0A1E5UV04"/>
<dbReference type="STRING" id="888268.A0A1E5UV04"/>
<feature type="compositionally biased region" description="Acidic residues" evidence="11">
    <location>
        <begin position="98"/>
        <end position="117"/>
    </location>
</feature>